<accession>A0A6I3SBD7</accession>
<organism evidence="1 2">
    <name type="scientific">Heliobacterium mobile</name>
    <name type="common">Heliobacillus mobilis</name>
    <dbReference type="NCBI Taxonomy" id="28064"/>
    <lineage>
        <taxon>Bacteria</taxon>
        <taxon>Bacillati</taxon>
        <taxon>Bacillota</taxon>
        <taxon>Clostridia</taxon>
        <taxon>Eubacteriales</taxon>
        <taxon>Heliobacteriaceae</taxon>
        <taxon>Heliobacterium</taxon>
    </lineage>
</organism>
<protein>
    <submittedName>
        <fullName evidence="1">Uncharacterized protein</fullName>
    </submittedName>
</protein>
<evidence type="ECO:0000313" key="2">
    <source>
        <dbReference type="Proteomes" id="UP000430670"/>
    </source>
</evidence>
<comment type="caution">
    <text evidence="1">The sequence shown here is derived from an EMBL/GenBank/DDBJ whole genome shotgun (WGS) entry which is preliminary data.</text>
</comment>
<dbReference type="EMBL" id="WNKU01000001">
    <property type="protein sequence ID" value="MTV47602.1"/>
    <property type="molecule type" value="Genomic_DNA"/>
</dbReference>
<gene>
    <name evidence="1" type="ORF">GJ688_01235</name>
</gene>
<evidence type="ECO:0000313" key="1">
    <source>
        <dbReference type="EMBL" id="MTV47602.1"/>
    </source>
</evidence>
<dbReference type="Proteomes" id="UP000430670">
    <property type="component" value="Unassembled WGS sequence"/>
</dbReference>
<reference evidence="1 2" key="1">
    <citation type="submission" date="2019-11" db="EMBL/GenBank/DDBJ databases">
        <title>Whole-genome sequence of a the green, strictly anaerobic photosynthetic bacterium Heliobacillus mobilis DSM 6151.</title>
        <authorList>
            <person name="Kyndt J.A."/>
            <person name="Meyer T.E."/>
        </authorList>
    </citation>
    <scope>NUCLEOTIDE SEQUENCE [LARGE SCALE GENOMIC DNA]</scope>
    <source>
        <strain evidence="1 2">DSM 6151</strain>
    </source>
</reference>
<name>A0A6I3SBD7_HELMO</name>
<proteinExistence type="predicted"/>
<sequence>MRVTAATGAAYSLFRQRSSRGICGQRPWPGFHRPRFAVNDLLLAPVPFNAM</sequence>
<dbReference type="RefSeq" id="WP_155474705.1">
    <property type="nucleotide sequence ID" value="NZ_WNKU01000001.1"/>
</dbReference>
<keyword evidence="2" id="KW-1185">Reference proteome</keyword>
<dbReference type="AlphaFoldDB" id="A0A6I3SBD7"/>